<feature type="signal peptide" evidence="1">
    <location>
        <begin position="1"/>
        <end position="20"/>
    </location>
</feature>
<feature type="chain" id="PRO_5045180955" description="Outer membrane protein beta-barrel domain-containing protein" evidence="1">
    <location>
        <begin position="21"/>
        <end position="189"/>
    </location>
</feature>
<comment type="caution">
    <text evidence="2">The sequence shown here is derived from an EMBL/GenBank/DDBJ whole genome shotgun (WGS) entry which is preliminary data.</text>
</comment>
<sequence>MKTLTLFFLIVFTTLLTANAQITKGNWMVGGSANYGFSKGESSGNGFSSSGKASGFTIAPNIGYFIKDKFVIGAVPSFSFSNPEGSNNNGTSYGIGPFARYYFLKPESKVNLLAQIRYGFGKGKSQSSQGSNTNGYGLKAGPVIYFNSSVGLEFTLDYSYSKIKSDNSDYVAIFKNLNFGFGFQIHLEK</sequence>
<reference evidence="3" key="1">
    <citation type="journal article" date="2019" name="Int. J. Syst. Evol. Microbiol.">
        <title>The Global Catalogue of Microorganisms (GCM) 10K type strain sequencing project: providing services to taxonomists for standard genome sequencing and annotation.</title>
        <authorList>
            <consortium name="The Broad Institute Genomics Platform"/>
            <consortium name="The Broad Institute Genome Sequencing Center for Infectious Disease"/>
            <person name="Wu L."/>
            <person name="Ma J."/>
        </authorList>
    </citation>
    <scope>NUCLEOTIDE SEQUENCE [LARGE SCALE GENOMIC DNA]</scope>
    <source>
        <strain evidence="3">CCUG 63682</strain>
    </source>
</reference>
<dbReference type="Proteomes" id="UP001595953">
    <property type="component" value="Unassembled WGS sequence"/>
</dbReference>
<name>A0ABV9N524_9FLAO</name>
<gene>
    <name evidence="2" type="ORF">ACFO5O_10080</name>
</gene>
<evidence type="ECO:0000313" key="3">
    <source>
        <dbReference type="Proteomes" id="UP001595953"/>
    </source>
</evidence>
<dbReference type="EMBL" id="JBHSGP010000014">
    <property type="protein sequence ID" value="MFC4722670.1"/>
    <property type="molecule type" value="Genomic_DNA"/>
</dbReference>
<keyword evidence="1" id="KW-0732">Signal</keyword>
<evidence type="ECO:0008006" key="4">
    <source>
        <dbReference type="Google" id="ProtNLM"/>
    </source>
</evidence>
<evidence type="ECO:0000256" key="1">
    <source>
        <dbReference type="SAM" id="SignalP"/>
    </source>
</evidence>
<dbReference type="RefSeq" id="WP_387963378.1">
    <property type="nucleotide sequence ID" value="NZ_JBHSGP010000014.1"/>
</dbReference>
<organism evidence="2 3">
    <name type="scientific">Geojedonia litorea</name>
    <dbReference type="NCBI Taxonomy" id="1268269"/>
    <lineage>
        <taxon>Bacteria</taxon>
        <taxon>Pseudomonadati</taxon>
        <taxon>Bacteroidota</taxon>
        <taxon>Flavobacteriia</taxon>
        <taxon>Flavobacteriales</taxon>
        <taxon>Flavobacteriaceae</taxon>
        <taxon>Geojedonia</taxon>
    </lineage>
</organism>
<accession>A0ABV9N524</accession>
<keyword evidence="3" id="KW-1185">Reference proteome</keyword>
<dbReference type="InterPro" id="IPR011250">
    <property type="entry name" value="OMP/PagP_B-barrel"/>
</dbReference>
<protein>
    <recommendedName>
        <fullName evidence="4">Outer membrane protein beta-barrel domain-containing protein</fullName>
    </recommendedName>
</protein>
<proteinExistence type="predicted"/>
<evidence type="ECO:0000313" key="2">
    <source>
        <dbReference type="EMBL" id="MFC4722670.1"/>
    </source>
</evidence>
<dbReference type="SUPFAM" id="SSF56925">
    <property type="entry name" value="OMPA-like"/>
    <property type="match status" value="1"/>
</dbReference>